<gene>
    <name evidence="3" type="ORF">JD81_02307</name>
</gene>
<dbReference type="Pfam" id="PF20028">
    <property type="entry name" value="VMAP-C"/>
    <property type="match status" value="1"/>
</dbReference>
<proteinExistence type="predicted"/>
<dbReference type="Gene3D" id="2.40.10.120">
    <property type="match status" value="1"/>
</dbReference>
<protein>
    <submittedName>
        <fullName evidence="3">Trypsin-like peptidase</fullName>
    </submittedName>
</protein>
<reference evidence="3 4" key="1">
    <citation type="submission" date="2019-07" db="EMBL/GenBank/DDBJ databases">
        <title>R&amp;d 2014.</title>
        <authorList>
            <person name="Klenk H.-P."/>
        </authorList>
    </citation>
    <scope>NUCLEOTIDE SEQUENCE [LARGE SCALE GENOMIC DNA]</scope>
    <source>
        <strain evidence="3 4">DSM 43912</strain>
    </source>
</reference>
<sequence>MAAPDRTDQLTALLKDCLVLVSGRGEGSGFFIGPGLVATCAHVAGATGDRVTVGWRNADLPGTVRWASTLTGRGIAPYPDLAVVEVAAPAGGHPAVWLDDHLPAMSARLVVVGHARTYGPQVGRTSGWFAHGGDYEDMIRLTGDEVAPGMSGAPVLNAETGGVCAITKATRRSGQPSGGVAVPVRAIRAVMDPAPYRRLRREHDAYHRRNRRWTGLADDLPGAAGPVSRRAERELRAILSGLPATDHEQHLATYRAVAGDLAVPPRHPLHDHGDVVSELAGLLPAEDGFPHVLAYAIDMSFRVAEQSVAESLRVWARMSPQTRRDRDEAATRLADGRAGVPGPETSRIPSVLVYVRPAGQDRRRYRCELWRYEDEDDITPIATDDPDRSLEELRRHLRDRLPELARGGPDDGRRPMIELVLPFPLLDEDVDHWLEAPDRNPWSVLGQTNPVVVRELERFEEDDERLGTWRRRWKALDGQDVGVALTPVSCLERREHRALHAWFQLEPALGALVLPGSPQDGPARGALEVGLHCGVPIVVWRRRGCTGQPEISHRDCPGSRLSEAVAAEFGKAGRDDVPERIRRLRNRAGADGHPECGHDVVLLWDDPGRRLPRPRMAPPTGEQYRSG</sequence>
<dbReference type="InterPro" id="IPR045555">
    <property type="entry name" value="VMAP-M0"/>
</dbReference>
<dbReference type="Proteomes" id="UP000319728">
    <property type="component" value="Unassembled WGS sequence"/>
</dbReference>
<dbReference type="OrthoDB" id="3867284at2"/>
<dbReference type="InterPro" id="IPR009003">
    <property type="entry name" value="Peptidase_S1_PA"/>
</dbReference>
<comment type="caution">
    <text evidence="3">The sequence shown here is derived from an EMBL/GenBank/DDBJ whole genome shotgun (WGS) entry which is preliminary data.</text>
</comment>
<evidence type="ECO:0000259" key="2">
    <source>
        <dbReference type="Pfam" id="PF20028"/>
    </source>
</evidence>
<dbReference type="InterPro" id="IPR045450">
    <property type="entry name" value="VMAP_C"/>
</dbReference>
<feature type="domain" description="vWA-MoxR associated protein middle region 0" evidence="1">
    <location>
        <begin position="229"/>
        <end position="318"/>
    </location>
</feature>
<accession>A0A562WFG2</accession>
<dbReference type="Pfam" id="PF19916">
    <property type="entry name" value="VMAP-M0"/>
    <property type="match status" value="1"/>
</dbReference>
<organism evidence="3 4">
    <name type="scientific">Micromonospora sagamiensis</name>
    <dbReference type="NCBI Taxonomy" id="47875"/>
    <lineage>
        <taxon>Bacteria</taxon>
        <taxon>Bacillati</taxon>
        <taxon>Actinomycetota</taxon>
        <taxon>Actinomycetes</taxon>
        <taxon>Micromonosporales</taxon>
        <taxon>Micromonosporaceae</taxon>
        <taxon>Micromonospora</taxon>
    </lineage>
</organism>
<feature type="domain" description="vWA-MoxR associated protein C-terminal" evidence="2">
    <location>
        <begin position="363"/>
        <end position="607"/>
    </location>
</feature>
<dbReference type="SUPFAM" id="SSF50494">
    <property type="entry name" value="Trypsin-like serine proteases"/>
    <property type="match status" value="1"/>
</dbReference>
<evidence type="ECO:0000313" key="4">
    <source>
        <dbReference type="Proteomes" id="UP000319728"/>
    </source>
</evidence>
<dbReference type="Pfam" id="PF13365">
    <property type="entry name" value="Trypsin_2"/>
    <property type="match status" value="1"/>
</dbReference>
<dbReference type="RefSeq" id="WP_145817332.1">
    <property type="nucleotide sequence ID" value="NZ_AP023438.1"/>
</dbReference>
<dbReference type="AlphaFoldDB" id="A0A562WFG2"/>
<evidence type="ECO:0000259" key="1">
    <source>
        <dbReference type="Pfam" id="PF19916"/>
    </source>
</evidence>
<name>A0A562WFG2_9ACTN</name>
<keyword evidence="4" id="KW-1185">Reference proteome</keyword>
<evidence type="ECO:0000313" key="3">
    <source>
        <dbReference type="EMBL" id="TWJ28801.1"/>
    </source>
</evidence>
<dbReference type="EMBL" id="VLLP01000001">
    <property type="protein sequence ID" value="TWJ28801.1"/>
    <property type="molecule type" value="Genomic_DNA"/>
</dbReference>